<dbReference type="GO" id="GO:0016538">
    <property type="term" value="F:cyclin-dependent protein serine/threonine kinase regulator activity"/>
    <property type="evidence" value="ECO:0007669"/>
    <property type="project" value="InterPro"/>
</dbReference>
<keyword evidence="3 4" id="KW-0131">Cell cycle</keyword>
<evidence type="ECO:0000256" key="5">
    <source>
        <dbReference type="SAM" id="MobiDB-lite"/>
    </source>
</evidence>
<evidence type="ECO:0000256" key="3">
    <source>
        <dbReference type="ARBA" id="ARBA00023306"/>
    </source>
</evidence>
<dbReference type="STRING" id="246404.A0A507ET16"/>
<evidence type="ECO:0000256" key="2">
    <source>
        <dbReference type="ARBA" id="ARBA00022618"/>
    </source>
</evidence>
<protein>
    <recommendedName>
        <fullName evidence="4">Cyclin-dependent kinases regulatory subunit</fullName>
    </recommendedName>
</protein>
<dbReference type="EMBL" id="QEAP01000418">
    <property type="protein sequence ID" value="TPX67014.1"/>
    <property type="molecule type" value="Genomic_DNA"/>
</dbReference>
<dbReference type="InterPro" id="IPR036858">
    <property type="entry name" value="Cyclin-dep_kinase_reg-sub_sf"/>
</dbReference>
<reference evidence="6 7" key="1">
    <citation type="journal article" date="2019" name="Sci. Rep.">
        <title>Comparative genomics of chytrid fungi reveal insights into the obligate biotrophic and pathogenic lifestyle of Synchytrium endobioticum.</title>
        <authorList>
            <person name="van de Vossenberg B.T.L.H."/>
            <person name="Warris S."/>
            <person name="Nguyen H.D.T."/>
            <person name="van Gent-Pelzer M.P.E."/>
            <person name="Joly D.L."/>
            <person name="van de Geest H.C."/>
            <person name="Bonants P.J.M."/>
            <person name="Smith D.S."/>
            <person name="Levesque C.A."/>
            <person name="van der Lee T.A.J."/>
        </authorList>
    </citation>
    <scope>NUCLEOTIDE SEQUENCE [LARGE SCALE GENOMIC DNA]</scope>
    <source>
        <strain evidence="6 7">CBS 675.73</strain>
    </source>
</reference>
<comment type="caution">
    <text evidence="6">The sequence shown here is derived from an EMBL/GenBank/DDBJ whole genome shotgun (WGS) entry which is preliminary data.</text>
</comment>
<evidence type="ECO:0000256" key="4">
    <source>
        <dbReference type="RuleBase" id="RU311113"/>
    </source>
</evidence>
<feature type="compositionally biased region" description="Basic and acidic residues" evidence="5">
    <location>
        <begin position="20"/>
        <end position="31"/>
    </location>
</feature>
<dbReference type="GO" id="GO:0051301">
    <property type="term" value="P:cell division"/>
    <property type="evidence" value="ECO:0007669"/>
    <property type="project" value="UniProtKB-UniRule"/>
</dbReference>
<dbReference type="PRINTS" id="PR00296">
    <property type="entry name" value="CYCLINKINASE"/>
</dbReference>
<dbReference type="InterPro" id="IPR000789">
    <property type="entry name" value="Cyclin-dep_kinase_reg-sub"/>
</dbReference>
<dbReference type="Proteomes" id="UP000320333">
    <property type="component" value="Unassembled WGS sequence"/>
</dbReference>
<dbReference type="SUPFAM" id="SSF55637">
    <property type="entry name" value="Cell cycle regulatory proteins"/>
    <property type="match status" value="1"/>
</dbReference>
<accession>A0A507ET16</accession>
<keyword evidence="7" id="KW-1185">Reference proteome</keyword>
<dbReference type="PROSITE" id="PS00945">
    <property type="entry name" value="CKS_2"/>
    <property type="match status" value="1"/>
</dbReference>
<proteinExistence type="inferred from homology"/>
<keyword evidence="2 4" id="KW-0132">Cell division</keyword>
<organism evidence="6 7">
    <name type="scientific">Chytriomyces confervae</name>
    <dbReference type="NCBI Taxonomy" id="246404"/>
    <lineage>
        <taxon>Eukaryota</taxon>
        <taxon>Fungi</taxon>
        <taxon>Fungi incertae sedis</taxon>
        <taxon>Chytridiomycota</taxon>
        <taxon>Chytridiomycota incertae sedis</taxon>
        <taxon>Chytridiomycetes</taxon>
        <taxon>Chytridiales</taxon>
        <taxon>Chytriomycetaceae</taxon>
        <taxon>Chytriomyces</taxon>
    </lineage>
</organism>
<name>A0A507ET16_9FUNG</name>
<dbReference type="OrthoDB" id="440676at2759"/>
<dbReference type="Pfam" id="PF01111">
    <property type="entry name" value="CKS"/>
    <property type="match status" value="1"/>
</dbReference>
<gene>
    <name evidence="6" type="ORF">CcCBS67573_g07648</name>
</gene>
<dbReference type="Gene3D" id="3.30.170.10">
    <property type="entry name" value="Cyclin-dependent kinase, regulatory subunit"/>
    <property type="match status" value="1"/>
</dbReference>
<evidence type="ECO:0000256" key="1">
    <source>
        <dbReference type="ARBA" id="ARBA00007782"/>
    </source>
</evidence>
<dbReference type="SMART" id="SM01084">
    <property type="entry name" value="CKS"/>
    <property type="match status" value="1"/>
</dbReference>
<evidence type="ECO:0000313" key="7">
    <source>
        <dbReference type="Proteomes" id="UP000320333"/>
    </source>
</evidence>
<evidence type="ECO:0000313" key="6">
    <source>
        <dbReference type="EMBL" id="TPX67014.1"/>
    </source>
</evidence>
<feature type="region of interest" description="Disordered" evidence="5">
    <location>
        <begin position="1"/>
        <end position="33"/>
    </location>
</feature>
<dbReference type="PANTHER" id="PTHR23415">
    <property type="entry name" value="CYCLIN-DEPENDENT KINASES REGULATORY SUBUNIT/60S RIBOSOME SUBUNIT BIOGENESIS PROTEIN NIP7"/>
    <property type="match status" value="1"/>
</dbReference>
<comment type="function">
    <text evidence="4">Binds to the catalytic subunit of the cyclin dependent kinases and is essential for their biological function.</text>
</comment>
<sequence>MLSDGRESESSYNSGSGKMSEADQKKAKDISDHEEDIMYSARYSDDHHEYRHVNLPREIARWVPQGRLMTEQEWRGLGVKQSPGWYHYMLHGPEPHILLFKRDK</sequence>
<dbReference type="FunFam" id="3.30.170.10:FF:000001">
    <property type="entry name" value="Cyclin-dependent kinases regulatory subunit"/>
    <property type="match status" value="1"/>
</dbReference>
<comment type="similarity">
    <text evidence="1 4">Belongs to the CKS family.</text>
</comment>
<dbReference type="AlphaFoldDB" id="A0A507ET16"/>